<evidence type="ECO:0000313" key="4">
    <source>
        <dbReference type="Proteomes" id="UP000261420"/>
    </source>
</evidence>
<dbReference type="Ensembl" id="ENSSDUT00000018492.1">
    <property type="protein sequence ID" value="ENSSDUP00000018164.1"/>
    <property type="gene ID" value="ENSSDUG00000013267.1"/>
</dbReference>
<evidence type="ECO:0000259" key="2">
    <source>
        <dbReference type="PROSITE" id="PS50024"/>
    </source>
</evidence>
<keyword evidence="1" id="KW-1133">Transmembrane helix</keyword>
<dbReference type="InterPro" id="IPR036364">
    <property type="entry name" value="SEA_dom_sf"/>
</dbReference>
<dbReference type="SUPFAM" id="SSF82671">
    <property type="entry name" value="SEA domain"/>
    <property type="match status" value="1"/>
</dbReference>
<sequence>MDPVLPLYTRNGNDGGSYSSSEWVATGNGDGGVAYRNSEETERDNLLTVQVPAGNGEMTLSGHEVEAQRNLANTHTPREISATSRVKRELSEIVFCRVRLWMVIISIFVLIVVVIIISMVVCSAIHEDPDEKFDPSLFKVPLFFNGSFQLSNMAFEEEHSTLNYSSDALTADLQEKLADIYRSSPALGRYFSKAEIHVLRNSSVIADYHLTFLMPEEQQDQLRNFTLSREMVYNVFRQFLYDQEPDSSELLYIDPLSLNMS</sequence>
<dbReference type="AlphaFoldDB" id="A0A3B4UHR6"/>
<organism evidence="3 4">
    <name type="scientific">Seriola dumerili</name>
    <name type="common">Greater amberjack</name>
    <name type="synonym">Caranx dumerili</name>
    <dbReference type="NCBI Taxonomy" id="41447"/>
    <lineage>
        <taxon>Eukaryota</taxon>
        <taxon>Metazoa</taxon>
        <taxon>Chordata</taxon>
        <taxon>Craniata</taxon>
        <taxon>Vertebrata</taxon>
        <taxon>Euteleostomi</taxon>
        <taxon>Actinopterygii</taxon>
        <taxon>Neopterygii</taxon>
        <taxon>Teleostei</taxon>
        <taxon>Neoteleostei</taxon>
        <taxon>Acanthomorphata</taxon>
        <taxon>Carangaria</taxon>
        <taxon>Carangiformes</taxon>
        <taxon>Carangidae</taxon>
        <taxon>Seriola</taxon>
    </lineage>
</organism>
<feature type="domain" description="SEA" evidence="2">
    <location>
        <begin position="140"/>
        <end position="261"/>
    </location>
</feature>
<reference evidence="3" key="2">
    <citation type="submission" date="2025-09" db="UniProtKB">
        <authorList>
            <consortium name="Ensembl"/>
        </authorList>
    </citation>
    <scope>IDENTIFICATION</scope>
</reference>
<keyword evidence="1" id="KW-0812">Transmembrane</keyword>
<reference evidence="3" key="1">
    <citation type="submission" date="2025-08" db="UniProtKB">
        <authorList>
            <consortium name="Ensembl"/>
        </authorList>
    </citation>
    <scope>IDENTIFICATION</scope>
</reference>
<keyword evidence="1" id="KW-0472">Membrane</keyword>
<dbReference type="InterPro" id="IPR033223">
    <property type="entry name" value="TTMP"/>
</dbReference>
<dbReference type="KEGG" id="sdu:111224451"/>
<dbReference type="PANTHER" id="PTHR14636">
    <property type="entry name" value="TPA-INDUCED TRANSMEMBRANE PROTEIN"/>
    <property type="match status" value="1"/>
</dbReference>
<name>A0A3B4UHR6_SERDU</name>
<dbReference type="Proteomes" id="UP000261420">
    <property type="component" value="Unplaced"/>
</dbReference>
<proteinExistence type="predicted"/>
<dbReference type="GeneTree" id="ENSGT00940000168248"/>
<dbReference type="OMA" id="GFMKYMM"/>
<keyword evidence="4" id="KW-1185">Reference proteome</keyword>
<dbReference type="Pfam" id="PF01390">
    <property type="entry name" value="SEA"/>
    <property type="match status" value="1"/>
</dbReference>
<dbReference type="PANTHER" id="PTHR14636:SF1">
    <property type="entry name" value="TPA-INDUCED TRANSMEMBRANE PROTEIN"/>
    <property type="match status" value="1"/>
</dbReference>
<dbReference type="CTD" id="109305597"/>
<evidence type="ECO:0000256" key="1">
    <source>
        <dbReference type="SAM" id="Phobius"/>
    </source>
</evidence>
<dbReference type="PROSITE" id="PS50024">
    <property type="entry name" value="SEA"/>
    <property type="match status" value="1"/>
</dbReference>
<dbReference type="GeneID" id="111224451"/>
<dbReference type="Gene3D" id="3.30.70.960">
    <property type="entry name" value="SEA domain"/>
    <property type="match status" value="1"/>
</dbReference>
<protein>
    <recommendedName>
        <fullName evidence="2">SEA domain-containing protein</fullName>
    </recommendedName>
</protein>
<feature type="transmembrane region" description="Helical" evidence="1">
    <location>
        <begin position="100"/>
        <end position="121"/>
    </location>
</feature>
<dbReference type="RefSeq" id="XP_022604660.1">
    <property type="nucleotide sequence ID" value="XM_022748939.1"/>
</dbReference>
<dbReference type="InterPro" id="IPR000082">
    <property type="entry name" value="SEA_dom"/>
</dbReference>
<evidence type="ECO:0000313" key="3">
    <source>
        <dbReference type="Ensembl" id="ENSSDUP00000018164.1"/>
    </source>
</evidence>
<accession>A0A3B4UHR6</accession>